<dbReference type="InterPro" id="IPR013780">
    <property type="entry name" value="Glyco_hydro_b"/>
</dbReference>
<organism evidence="2 3">
    <name type="scientific">Trifolium pratense</name>
    <name type="common">Red clover</name>
    <dbReference type="NCBI Taxonomy" id="57577"/>
    <lineage>
        <taxon>Eukaryota</taxon>
        <taxon>Viridiplantae</taxon>
        <taxon>Streptophyta</taxon>
        <taxon>Embryophyta</taxon>
        <taxon>Tracheophyta</taxon>
        <taxon>Spermatophyta</taxon>
        <taxon>Magnoliopsida</taxon>
        <taxon>eudicotyledons</taxon>
        <taxon>Gunneridae</taxon>
        <taxon>Pentapetalae</taxon>
        <taxon>rosids</taxon>
        <taxon>fabids</taxon>
        <taxon>Fabales</taxon>
        <taxon>Fabaceae</taxon>
        <taxon>Papilionoideae</taxon>
        <taxon>50 kb inversion clade</taxon>
        <taxon>NPAAA clade</taxon>
        <taxon>Hologalegina</taxon>
        <taxon>IRL clade</taxon>
        <taxon>Trifolieae</taxon>
        <taxon>Trifolium</taxon>
    </lineage>
</organism>
<name>A0A2K3PCR9_TRIPR</name>
<sequence length="409" mass="46165">GKAEGFLFEDDGDGYEFTKGNYLLTHYVAELQSSIVTVSVHKTVGSWKRPKRRLHIQVLLGGGAMLDTWGVDGEVLHINWPSEEEASKLVSTSEKQYNERLVLIFFTFLLSSDLHSILCSYEFFPLLRIKIHCMGFSSPALSPWAEWSLSTEKAIQIPDLEDEISGPKAMELSRTPIELKSSEWLLKVVPWIGGRIISMRHFPSGTQWLHGRVEISGYEEYSGTEHRSAGCSEEYSIINRELEHDGEEESVVLEGDIGGGLVLQRKIYFPKNATNIIQINSSIIARSVGPGSGGFSRLVCLRIHPTFHLLHPSESLVSFNSIDGSTHEVFPDGGEQIFEGRLIPNGEWRLVDKYLGLALVNRFNVTEVLKCLVHWDFGTVNLELWSENRPVSEQSPIRISHQYEVIRIR</sequence>
<protein>
    <submittedName>
        <fullName evidence="2">Alpha-glucosidase 2-like protein</fullName>
    </submittedName>
</protein>
<comment type="caution">
    <text evidence="2">The sequence shown here is derived from an EMBL/GenBank/DDBJ whole genome shotgun (WGS) entry which is preliminary data.</text>
</comment>
<feature type="non-terminal residue" evidence="2">
    <location>
        <position position="1"/>
    </location>
</feature>
<dbReference type="AlphaFoldDB" id="A0A2K3PCR9"/>
<proteinExistence type="predicted"/>
<evidence type="ECO:0000313" key="2">
    <source>
        <dbReference type="EMBL" id="PNY13079.1"/>
    </source>
</evidence>
<dbReference type="EMBL" id="ASHM01005800">
    <property type="protein sequence ID" value="PNY13079.1"/>
    <property type="molecule type" value="Genomic_DNA"/>
</dbReference>
<evidence type="ECO:0000313" key="3">
    <source>
        <dbReference type="Proteomes" id="UP000236291"/>
    </source>
</evidence>
<reference evidence="2 3" key="2">
    <citation type="journal article" date="2017" name="Front. Plant Sci.">
        <title>Gene Classification and Mining of Molecular Markers Useful in Red Clover (Trifolium pratense) Breeding.</title>
        <authorList>
            <person name="Istvanek J."/>
            <person name="Dluhosova J."/>
            <person name="Dluhos P."/>
            <person name="Patkova L."/>
            <person name="Nedelnik J."/>
            <person name="Repkova J."/>
        </authorList>
    </citation>
    <scope>NUCLEOTIDE SEQUENCE [LARGE SCALE GENOMIC DNA]</scope>
    <source>
        <strain evidence="3">cv. Tatra</strain>
        <tissue evidence="2">Young leaves</tissue>
    </source>
</reference>
<reference evidence="2 3" key="1">
    <citation type="journal article" date="2014" name="Am. J. Bot.">
        <title>Genome assembly and annotation for red clover (Trifolium pratense; Fabaceae).</title>
        <authorList>
            <person name="Istvanek J."/>
            <person name="Jaros M."/>
            <person name="Krenek A."/>
            <person name="Repkova J."/>
        </authorList>
    </citation>
    <scope>NUCLEOTIDE SEQUENCE [LARGE SCALE GENOMIC DNA]</scope>
    <source>
        <strain evidence="3">cv. Tatra</strain>
        <tissue evidence="2">Young leaves</tissue>
    </source>
</reference>
<evidence type="ECO:0000259" key="1">
    <source>
        <dbReference type="Pfam" id="PF17137"/>
    </source>
</evidence>
<accession>A0A2K3PCR9</accession>
<dbReference type="STRING" id="57577.A0A2K3PCR9"/>
<feature type="domain" description="DUF5110" evidence="1">
    <location>
        <begin position="6"/>
        <end position="59"/>
    </location>
</feature>
<dbReference type="Gene3D" id="2.60.40.1180">
    <property type="entry name" value="Golgi alpha-mannosidase II"/>
    <property type="match status" value="1"/>
</dbReference>
<dbReference type="Proteomes" id="UP000236291">
    <property type="component" value="Unassembled WGS sequence"/>
</dbReference>
<dbReference type="ExpressionAtlas" id="A0A2K3PCR9">
    <property type="expression patterns" value="baseline"/>
</dbReference>
<dbReference type="Pfam" id="PF17137">
    <property type="entry name" value="DUF5110"/>
    <property type="match status" value="1"/>
</dbReference>
<dbReference type="InterPro" id="IPR033403">
    <property type="entry name" value="DUF5110"/>
</dbReference>
<gene>
    <name evidence="2" type="ORF">L195_g009726</name>
</gene>